<dbReference type="Proteomes" id="UP001500582">
    <property type="component" value="Unassembled WGS sequence"/>
</dbReference>
<evidence type="ECO:0000313" key="2">
    <source>
        <dbReference type="Proteomes" id="UP001500582"/>
    </source>
</evidence>
<sequence>MDTLFKQFVQFIFNNAFNLNRILLQSAVYPNLMSYDDSGKDYKCCSDCDAVEEIDFFFNDVKGNGKCDICNGEGEIDDFFRAEVTRFTAKLITFGLDQTEFPDTVDCPKCNATGQCQSCGGNGRVKTDCEEQEIEGDENEVEIHGYEVNDHDSYSDDDEDYEDNDSYSYVSPTENHLSDINPDNPVSSGSNSSIVGIIVIIAVIGVGYALFHRSQPPAATDVRQQPVYNDAPVLQQEALPEVSGATPTVVDSGHVGFLISCDYCEPFFVYEDTMFLGTVPERRFAAGRVCGSSDVLTIAETTGDHIFTIKTSAGESWQQTVKVTLGDCVMIDAQQKHVTSNREDPLENVPIATDMLIVSPEEHSSFDFPRNTNVSWTPMTDVDSYEVELQLADKPYDYTATAFSPMPYANRGISPTTGTSVTVEGMG</sequence>
<keyword evidence="2" id="KW-1185">Reference proteome</keyword>
<evidence type="ECO:0008006" key="3">
    <source>
        <dbReference type="Google" id="ProtNLM"/>
    </source>
</evidence>
<accession>A0ABP8GBC5</accession>
<reference evidence="2" key="1">
    <citation type="journal article" date="2019" name="Int. J. Syst. Evol. Microbiol.">
        <title>The Global Catalogue of Microorganisms (GCM) 10K type strain sequencing project: providing services to taxonomists for standard genome sequencing and annotation.</title>
        <authorList>
            <consortium name="The Broad Institute Genomics Platform"/>
            <consortium name="The Broad Institute Genome Sequencing Center for Infectious Disease"/>
            <person name="Wu L."/>
            <person name="Ma J."/>
        </authorList>
    </citation>
    <scope>NUCLEOTIDE SEQUENCE [LARGE SCALE GENOMIC DNA]</scope>
    <source>
        <strain evidence="2">JCM 17705</strain>
    </source>
</reference>
<name>A0ABP8GBC5_9SPHI</name>
<gene>
    <name evidence="1" type="ORF">GCM10023149_20870</name>
</gene>
<proteinExistence type="predicted"/>
<evidence type="ECO:0000313" key="1">
    <source>
        <dbReference type="EMBL" id="GAA4321163.1"/>
    </source>
</evidence>
<comment type="caution">
    <text evidence="1">The sequence shown here is derived from an EMBL/GenBank/DDBJ whole genome shotgun (WGS) entry which is preliminary data.</text>
</comment>
<organism evidence="1 2">
    <name type="scientific">Mucilaginibacter gynuensis</name>
    <dbReference type="NCBI Taxonomy" id="1302236"/>
    <lineage>
        <taxon>Bacteria</taxon>
        <taxon>Pseudomonadati</taxon>
        <taxon>Bacteroidota</taxon>
        <taxon>Sphingobacteriia</taxon>
        <taxon>Sphingobacteriales</taxon>
        <taxon>Sphingobacteriaceae</taxon>
        <taxon>Mucilaginibacter</taxon>
    </lineage>
</organism>
<dbReference type="EMBL" id="BAABFT010000004">
    <property type="protein sequence ID" value="GAA4321163.1"/>
    <property type="molecule type" value="Genomic_DNA"/>
</dbReference>
<protein>
    <recommendedName>
        <fullName evidence="3">IPT/TIG domain-containing protein</fullName>
    </recommendedName>
</protein>